<dbReference type="Proteomes" id="UP000765509">
    <property type="component" value="Unassembled WGS sequence"/>
</dbReference>
<comment type="caution">
    <text evidence="2">The sequence shown here is derived from an EMBL/GenBank/DDBJ whole genome shotgun (WGS) entry which is preliminary data.</text>
</comment>
<sequence>MFRMRRLIILNRWPWILKFLMISSIQVFRFLEFNGRGPPINPLSHGPQPLSMTLPSLDDLQSAGPVTPHYDFAPEPALAHTPTPGDFQSQPVTMTRTSFNNPQLPGQATDSYGFASEPAFRHAPSLGHFQPQPLNFRPINLHSSPFGPHSQQKVQTFAIQNFDLDGGASSTIFQLGHPANQHIQCSILTPFSSMLYFHRPQHQQPVGPTVQNDVETLQSTQDFYAGPSIPSNAQAPTGLTRIGPLKAQKGKNKRESTQNPNEPSTSKGRKGPVRSIEDFMQSNSHKLQKDLKDKIPEYYYLWMAKLQKFPQPLAARFTSPIESNSVLAAEKLRDHLISQLPQNLAWQDPSQTLRTNLRNILICIANMNFHILEVLNPEAQPEQVGIEFQKLHFFLTTSLQITINKASRQVQKDDNLIFREEERCLLAYLGFPIFHLQKSPMPIEALAQAYQDSTKPLITKICIKYLQAYYIDQNSMKFAIVFGEGLGFSAFLFKLRLLRKLNSSYGVSWRRLINDKLASGKLIPWEDNLVTKNHLKFMGEILRYFTRHQKLTFGRKMTPAESKLFDIWKDTDKNLVIPRGKNRSHPN</sequence>
<dbReference type="EMBL" id="AVOT02014063">
    <property type="protein sequence ID" value="MBW0497229.1"/>
    <property type="molecule type" value="Genomic_DNA"/>
</dbReference>
<feature type="compositionally biased region" description="Polar residues" evidence="1">
    <location>
        <begin position="257"/>
        <end position="266"/>
    </location>
</feature>
<accession>A0A9Q3HC16</accession>
<name>A0A9Q3HC16_9BASI</name>
<keyword evidence="3" id="KW-1185">Reference proteome</keyword>
<feature type="region of interest" description="Disordered" evidence="1">
    <location>
        <begin position="224"/>
        <end position="273"/>
    </location>
</feature>
<dbReference type="AlphaFoldDB" id="A0A9Q3HC16"/>
<evidence type="ECO:0000256" key="1">
    <source>
        <dbReference type="SAM" id="MobiDB-lite"/>
    </source>
</evidence>
<proteinExistence type="predicted"/>
<evidence type="ECO:0000313" key="2">
    <source>
        <dbReference type="EMBL" id="MBW0497229.1"/>
    </source>
</evidence>
<organism evidence="2 3">
    <name type="scientific">Austropuccinia psidii MF-1</name>
    <dbReference type="NCBI Taxonomy" id="1389203"/>
    <lineage>
        <taxon>Eukaryota</taxon>
        <taxon>Fungi</taxon>
        <taxon>Dikarya</taxon>
        <taxon>Basidiomycota</taxon>
        <taxon>Pucciniomycotina</taxon>
        <taxon>Pucciniomycetes</taxon>
        <taxon>Pucciniales</taxon>
        <taxon>Sphaerophragmiaceae</taxon>
        <taxon>Austropuccinia</taxon>
    </lineage>
</organism>
<evidence type="ECO:0000313" key="3">
    <source>
        <dbReference type="Proteomes" id="UP000765509"/>
    </source>
</evidence>
<protein>
    <submittedName>
        <fullName evidence="2">Uncharacterized protein</fullName>
    </submittedName>
</protein>
<reference evidence="2" key="1">
    <citation type="submission" date="2021-03" db="EMBL/GenBank/DDBJ databases">
        <title>Draft genome sequence of rust myrtle Austropuccinia psidii MF-1, a brazilian biotype.</title>
        <authorList>
            <person name="Quecine M.C."/>
            <person name="Pachon D.M.R."/>
            <person name="Bonatelli M.L."/>
            <person name="Correr F.H."/>
            <person name="Franceschini L.M."/>
            <person name="Leite T.F."/>
            <person name="Margarido G.R.A."/>
            <person name="Almeida C.A."/>
            <person name="Ferrarezi J.A."/>
            <person name="Labate C.A."/>
        </authorList>
    </citation>
    <scope>NUCLEOTIDE SEQUENCE</scope>
    <source>
        <strain evidence="2">MF-1</strain>
    </source>
</reference>
<gene>
    <name evidence="2" type="ORF">O181_036944</name>
</gene>